<dbReference type="EMBL" id="JACEFG010000001">
    <property type="protein sequence ID" value="MBA2174055.1"/>
    <property type="molecule type" value="Genomic_DNA"/>
</dbReference>
<dbReference type="SMART" id="SM01130">
    <property type="entry name" value="DHDPS"/>
    <property type="match status" value="1"/>
</dbReference>
<comment type="function">
    <text evidence="1 12">Catalyzes the condensation of (S)-aspartate-beta-semialdehyde [(S)-ASA] and pyruvate to 4-hydroxy-tetrahydrodipicolinate (HTPA).</text>
</comment>
<evidence type="ECO:0000256" key="10">
    <source>
        <dbReference type="ARBA" id="ARBA00023270"/>
    </source>
</evidence>
<dbReference type="InterPro" id="IPR002220">
    <property type="entry name" value="DapA-like"/>
</dbReference>
<dbReference type="NCBIfam" id="TIGR00674">
    <property type="entry name" value="dapA"/>
    <property type="match status" value="1"/>
</dbReference>
<dbReference type="GO" id="GO:0005829">
    <property type="term" value="C:cytosol"/>
    <property type="evidence" value="ECO:0007669"/>
    <property type="project" value="TreeGrafter"/>
</dbReference>
<feature type="active site" description="Schiff-base intermediate with substrate" evidence="12 14">
    <location>
        <position position="162"/>
    </location>
</feature>
<dbReference type="GO" id="GO:0009089">
    <property type="term" value="P:lysine biosynthetic process via diaminopimelate"/>
    <property type="evidence" value="ECO:0007669"/>
    <property type="project" value="UniProtKB-UniRule"/>
</dbReference>
<comment type="caution">
    <text evidence="12">Was originally thought to be a dihydrodipicolinate synthase (DHDPS), catalyzing the condensation of (S)-aspartate-beta-semialdehyde [(S)-ASA] and pyruvate to dihydrodipicolinate (DHDP). However, it was shown in E.coli that the product of the enzymatic reaction is not dihydrodipicolinate but in fact (4S)-4-hydroxy-2,3,4,5-tetrahydro-(2S)-dipicolinic acid (HTPA), and that the consecutive dehydration reaction leading to DHDP is not spontaneous but catalyzed by DapB.</text>
</comment>
<feature type="site" description="Part of a proton relay during catalysis" evidence="12">
    <location>
        <position position="45"/>
    </location>
</feature>
<keyword evidence="17" id="KW-1185">Reference proteome</keyword>
<comment type="caution">
    <text evidence="16">The sequence shown here is derived from an EMBL/GenBank/DDBJ whole genome shotgun (WGS) entry which is preliminary data.</text>
</comment>
<evidence type="ECO:0000256" key="6">
    <source>
        <dbReference type="ARBA" id="ARBA00022605"/>
    </source>
</evidence>
<dbReference type="Gene3D" id="3.20.20.70">
    <property type="entry name" value="Aldolase class I"/>
    <property type="match status" value="1"/>
</dbReference>
<keyword evidence="6 12" id="KW-0028">Amino-acid biosynthesis</keyword>
<name>A0A838CQM1_9BACI</name>
<dbReference type="PIRSF" id="PIRSF001365">
    <property type="entry name" value="DHDPS"/>
    <property type="match status" value="1"/>
</dbReference>
<evidence type="ECO:0000256" key="11">
    <source>
        <dbReference type="ARBA" id="ARBA00047836"/>
    </source>
</evidence>
<dbReference type="PROSITE" id="PS00666">
    <property type="entry name" value="DHDPS_2"/>
    <property type="match status" value="1"/>
</dbReference>
<dbReference type="GO" id="GO:0008840">
    <property type="term" value="F:4-hydroxy-tetrahydrodipicolinate synthase activity"/>
    <property type="evidence" value="ECO:0007669"/>
    <property type="project" value="UniProtKB-UniRule"/>
</dbReference>
<evidence type="ECO:0000256" key="7">
    <source>
        <dbReference type="ARBA" id="ARBA00022915"/>
    </source>
</evidence>
<comment type="subunit">
    <text evidence="12">Homotetramer; dimer of dimers.</text>
</comment>
<keyword evidence="8 12" id="KW-0457">Lysine biosynthesis</keyword>
<evidence type="ECO:0000256" key="15">
    <source>
        <dbReference type="PIRSR" id="PIRSR001365-2"/>
    </source>
</evidence>
<evidence type="ECO:0000313" key="16">
    <source>
        <dbReference type="EMBL" id="MBA2174055.1"/>
    </source>
</evidence>
<keyword evidence="5 12" id="KW-0963">Cytoplasm</keyword>
<dbReference type="InterPro" id="IPR013785">
    <property type="entry name" value="Aldolase_TIM"/>
</dbReference>
<protein>
    <recommendedName>
        <fullName evidence="4 12">4-hydroxy-tetrahydrodipicolinate synthase</fullName>
        <shortName evidence="12">HTPA synthase</shortName>
        <ecNumber evidence="4 12">4.3.3.7</ecNumber>
    </recommendedName>
</protein>
<organism evidence="16 17">
    <name type="scientific">Halobacillus locisalis</name>
    <dbReference type="NCBI Taxonomy" id="220753"/>
    <lineage>
        <taxon>Bacteria</taxon>
        <taxon>Bacillati</taxon>
        <taxon>Bacillota</taxon>
        <taxon>Bacilli</taxon>
        <taxon>Bacillales</taxon>
        <taxon>Bacillaceae</taxon>
        <taxon>Halobacillus</taxon>
    </lineage>
</organism>
<evidence type="ECO:0000256" key="3">
    <source>
        <dbReference type="ARBA" id="ARBA00007592"/>
    </source>
</evidence>
<comment type="similarity">
    <text evidence="3 12 13">Belongs to the DapA family.</text>
</comment>
<dbReference type="InterPro" id="IPR020624">
    <property type="entry name" value="Schiff_base-form_aldolases_CS"/>
</dbReference>
<dbReference type="PANTHER" id="PTHR12128">
    <property type="entry name" value="DIHYDRODIPICOLINATE SYNTHASE"/>
    <property type="match status" value="1"/>
</dbReference>
<comment type="subcellular location">
    <subcellularLocation>
        <location evidence="12">Cytoplasm</location>
    </subcellularLocation>
</comment>
<dbReference type="CDD" id="cd00950">
    <property type="entry name" value="DHDPS"/>
    <property type="match status" value="1"/>
</dbReference>
<dbReference type="GO" id="GO:0019877">
    <property type="term" value="P:diaminopimelate biosynthetic process"/>
    <property type="evidence" value="ECO:0007669"/>
    <property type="project" value="UniProtKB-UniRule"/>
</dbReference>
<keyword evidence="9 12" id="KW-0456">Lyase</keyword>
<evidence type="ECO:0000256" key="12">
    <source>
        <dbReference type="HAMAP-Rule" id="MF_00418"/>
    </source>
</evidence>
<dbReference type="PRINTS" id="PR00146">
    <property type="entry name" value="DHPICSNTHASE"/>
</dbReference>
<evidence type="ECO:0000313" key="17">
    <source>
        <dbReference type="Proteomes" id="UP000571017"/>
    </source>
</evidence>
<evidence type="ECO:0000256" key="2">
    <source>
        <dbReference type="ARBA" id="ARBA00005120"/>
    </source>
</evidence>
<reference evidence="16 17" key="1">
    <citation type="journal article" date="2004" name="Extremophiles">
        <title>Halobacillus locisalis sp. nov., a halophilic bacterium isolated from a marine solar saltern of the Yellow Sea in Korea.</title>
        <authorList>
            <person name="Yoon J.H."/>
            <person name="Kang K.H."/>
            <person name="Oh T.K."/>
            <person name="Park Y.H."/>
        </authorList>
    </citation>
    <scope>NUCLEOTIDE SEQUENCE [LARGE SCALE GENOMIC DNA]</scope>
    <source>
        <strain evidence="16 17">KCTC 3788</strain>
    </source>
</reference>
<dbReference type="AlphaFoldDB" id="A0A838CQM1"/>
<comment type="pathway">
    <text evidence="2 12">Amino-acid biosynthesis; L-lysine biosynthesis via DAP pathway; (S)-tetrahydrodipicolinate from L-aspartate: step 3/4.</text>
</comment>
<dbReference type="RefSeq" id="WP_181471071.1">
    <property type="nucleotide sequence ID" value="NZ_JACEFG010000001.1"/>
</dbReference>
<feature type="active site" description="Proton donor/acceptor" evidence="12 14">
    <location>
        <position position="134"/>
    </location>
</feature>
<keyword evidence="10 12" id="KW-0704">Schiff base</keyword>
<evidence type="ECO:0000256" key="9">
    <source>
        <dbReference type="ARBA" id="ARBA00023239"/>
    </source>
</evidence>
<dbReference type="HAMAP" id="MF_00418">
    <property type="entry name" value="DapA"/>
    <property type="match status" value="1"/>
</dbReference>
<dbReference type="SUPFAM" id="SSF51569">
    <property type="entry name" value="Aldolase"/>
    <property type="match status" value="1"/>
</dbReference>
<sequence length="289" mass="30964">MNFGKILTAMVTPFDQNESIDFEKATVLVEHLLENGSDGLVVAGTTGESPTLTADEKVALWSHVVKTVNGRVPVIAGAGSNSTQGTIELSKRAEQTGVDALMIVAPYYNKPNQKGLYAHYKSVAGAVDTPIMIYNVPGRSAVRIEPKTIIDLSKIDNIVSVKEATGDLDGMAQIIEHTNEKFSVYSGDDHLTLPAYAIGANGIISVSAHVAGKQMKEMLNLFDVGKQKEASKIHRTLLPVFQGMFSAPSPAPVKAALIHAGIDIGGMRLPLVPLTTEEKLNVLSFMRNL</sequence>
<evidence type="ECO:0000256" key="5">
    <source>
        <dbReference type="ARBA" id="ARBA00022490"/>
    </source>
</evidence>
<dbReference type="EC" id="4.3.3.7" evidence="4 12"/>
<dbReference type="InterPro" id="IPR005263">
    <property type="entry name" value="DapA"/>
</dbReference>
<evidence type="ECO:0000256" key="4">
    <source>
        <dbReference type="ARBA" id="ARBA00012086"/>
    </source>
</evidence>
<dbReference type="PROSITE" id="PS00665">
    <property type="entry name" value="DHDPS_1"/>
    <property type="match status" value="1"/>
</dbReference>
<accession>A0A838CQM1</accession>
<feature type="site" description="Part of a proton relay during catalysis" evidence="12">
    <location>
        <position position="108"/>
    </location>
</feature>
<evidence type="ECO:0000256" key="14">
    <source>
        <dbReference type="PIRSR" id="PIRSR001365-1"/>
    </source>
</evidence>
<feature type="binding site" evidence="12 15">
    <location>
        <position position="46"/>
    </location>
    <ligand>
        <name>pyruvate</name>
        <dbReference type="ChEBI" id="CHEBI:15361"/>
    </ligand>
</feature>
<dbReference type="PANTHER" id="PTHR12128:SF66">
    <property type="entry name" value="4-HYDROXY-2-OXOGLUTARATE ALDOLASE, MITOCHONDRIAL"/>
    <property type="match status" value="1"/>
</dbReference>
<feature type="binding site" evidence="12 15">
    <location>
        <position position="204"/>
    </location>
    <ligand>
        <name>pyruvate</name>
        <dbReference type="ChEBI" id="CHEBI:15361"/>
    </ligand>
</feature>
<gene>
    <name evidence="12 16" type="primary">dapA</name>
    <name evidence="16" type="ORF">H0266_03980</name>
</gene>
<evidence type="ECO:0000256" key="1">
    <source>
        <dbReference type="ARBA" id="ARBA00003294"/>
    </source>
</evidence>
<evidence type="ECO:0000256" key="8">
    <source>
        <dbReference type="ARBA" id="ARBA00023154"/>
    </source>
</evidence>
<evidence type="ECO:0000256" key="13">
    <source>
        <dbReference type="PIRNR" id="PIRNR001365"/>
    </source>
</evidence>
<dbReference type="UniPathway" id="UPA00034">
    <property type="reaction ID" value="UER00017"/>
</dbReference>
<dbReference type="Proteomes" id="UP000571017">
    <property type="component" value="Unassembled WGS sequence"/>
</dbReference>
<proteinExistence type="inferred from homology"/>
<dbReference type="Pfam" id="PF00701">
    <property type="entry name" value="DHDPS"/>
    <property type="match status" value="1"/>
</dbReference>
<keyword evidence="7 12" id="KW-0220">Diaminopimelate biosynthesis</keyword>
<dbReference type="InterPro" id="IPR020625">
    <property type="entry name" value="Schiff_base-form_aldolases_AS"/>
</dbReference>
<comment type="catalytic activity">
    <reaction evidence="11 12">
        <text>L-aspartate 4-semialdehyde + pyruvate = (2S,4S)-4-hydroxy-2,3,4,5-tetrahydrodipicolinate + H2O + H(+)</text>
        <dbReference type="Rhea" id="RHEA:34171"/>
        <dbReference type="ChEBI" id="CHEBI:15361"/>
        <dbReference type="ChEBI" id="CHEBI:15377"/>
        <dbReference type="ChEBI" id="CHEBI:15378"/>
        <dbReference type="ChEBI" id="CHEBI:67139"/>
        <dbReference type="ChEBI" id="CHEBI:537519"/>
        <dbReference type="EC" id="4.3.3.7"/>
    </reaction>
</comment>